<protein>
    <submittedName>
        <fullName evidence="3">Fibronectin type III domain-containing protein</fullName>
    </submittedName>
</protein>
<keyword evidence="4" id="KW-1185">Reference proteome</keyword>
<feature type="chain" id="PRO_5045365324" evidence="1">
    <location>
        <begin position="21"/>
        <end position="745"/>
    </location>
</feature>
<name>A0ABS8ER65_9FLAO</name>
<feature type="non-terminal residue" evidence="3">
    <location>
        <position position="745"/>
    </location>
</feature>
<dbReference type="Pfam" id="PF00041">
    <property type="entry name" value="fn3"/>
    <property type="match status" value="1"/>
</dbReference>
<dbReference type="Proteomes" id="UP000778797">
    <property type="component" value="Unassembled WGS sequence"/>
</dbReference>
<dbReference type="EMBL" id="JAFMPT010000025">
    <property type="protein sequence ID" value="MCC1485511.1"/>
    <property type="molecule type" value="Genomic_DNA"/>
</dbReference>
<feature type="signal peptide" evidence="1">
    <location>
        <begin position="1"/>
        <end position="20"/>
    </location>
</feature>
<feature type="domain" description="Fibronectin type-III" evidence="2">
    <location>
        <begin position="468"/>
        <end position="554"/>
    </location>
</feature>
<dbReference type="InterPro" id="IPR003961">
    <property type="entry name" value="FN3_dom"/>
</dbReference>
<evidence type="ECO:0000313" key="3">
    <source>
        <dbReference type="EMBL" id="MCC1485511.1"/>
    </source>
</evidence>
<accession>A0ABS8ER65</accession>
<dbReference type="InterPro" id="IPR013783">
    <property type="entry name" value="Ig-like_fold"/>
</dbReference>
<keyword evidence="1" id="KW-0732">Signal</keyword>
<dbReference type="InterPro" id="IPR058515">
    <property type="entry name" value="DUF8202"/>
</dbReference>
<sequence>MRLTSLLCIVLLLFTESITAQTSPGGVSSNLSFWLKADAGVTLNGTTVSNWQSQNSGNQVSEGLSTRQPLFNSTGLNFNPALFFDGIDDRLFTNSGYGSHTQIIVFNPAKTVSTSVEVEIVLAHAIGTTGSNAGVGVGSLQILSGGFPSSNFFSSTDIDPSSGGEYIAFLDDTSFSTDDPYLTTLRQSSNGLFEEIILWGHEEASTIQNQNQYGVYNNEGFAIGQRFGDSFRVSFEGDVAEVISFDRRITNNELSRIESYLSIKYGLTLNQVTPQDYVNSLGNTIYDADGVFSGFISNIAGIGRDDASGLNQKQSISTTTNSVQTNNIGLVTIGNGTIAATNLLNTNNFSGNQSFMLWGNNAASTTLDTPITISSQTLNRMSRIWAIQETGTVGTVTLSIPQSTFNNIDPTLIVSNNATIDSSDTAVTLTDDGNGNYTTTINFTNGDFFTFAQSDGATNSTPCDASNPPSNIVASNVTSSSATIDWNSVASASYDLRYRVLGAQNWITTSNLTANTFNISGLAFTTTYEVQVNTRCDTSTSSFSNSIQFTTQDNILSEGFFETGLDGWTDGGNDVARVQSANSSEGLFSIRIRDNSGTASSMTSPIIDATNFDSLEIDFNYFPISMENGEDFWVQFFNGSTYVTVATFRSGTDFSNGSFFNANVVVDASSINFASNSRFRIRCDASNNNDQVFIDEVIITGMTSGPEMVPPVITLNGSSIVDLNVGDTYTELGATATDNIDGDLT</sequence>
<proteinExistence type="predicted"/>
<reference evidence="4" key="1">
    <citation type="submission" date="2021-03" db="EMBL/GenBank/DDBJ databases">
        <title>Genome of Cognatishimia sp. F0-27.</title>
        <authorList>
            <person name="Ping X."/>
        </authorList>
    </citation>
    <scope>NUCLEOTIDE SEQUENCE [LARGE SCALE GENOMIC DNA]</scope>
    <source>
        <strain evidence="4">E313</strain>
    </source>
</reference>
<evidence type="ECO:0000256" key="1">
    <source>
        <dbReference type="SAM" id="SignalP"/>
    </source>
</evidence>
<dbReference type="InterPro" id="IPR036116">
    <property type="entry name" value="FN3_sf"/>
</dbReference>
<evidence type="ECO:0000259" key="2">
    <source>
        <dbReference type="PROSITE" id="PS50853"/>
    </source>
</evidence>
<dbReference type="Pfam" id="PF26628">
    <property type="entry name" value="DUF8202"/>
    <property type="match status" value="1"/>
</dbReference>
<dbReference type="Gene3D" id="2.60.40.10">
    <property type="entry name" value="Immunoglobulins"/>
    <property type="match status" value="1"/>
</dbReference>
<dbReference type="RefSeq" id="WP_227478003.1">
    <property type="nucleotide sequence ID" value="NZ_JAFMPT010000025.1"/>
</dbReference>
<evidence type="ECO:0000313" key="4">
    <source>
        <dbReference type="Proteomes" id="UP000778797"/>
    </source>
</evidence>
<dbReference type="SUPFAM" id="SSF49265">
    <property type="entry name" value="Fibronectin type III"/>
    <property type="match status" value="1"/>
</dbReference>
<dbReference type="SMART" id="SM00060">
    <property type="entry name" value="FN3"/>
    <property type="match status" value="1"/>
</dbReference>
<comment type="caution">
    <text evidence="3">The sequence shown here is derived from an EMBL/GenBank/DDBJ whole genome shotgun (WGS) entry which is preliminary data.</text>
</comment>
<dbReference type="CDD" id="cd00063">
    <property type="entry name" value="FN3"/>
    <property type="match status" value="1"/>
</dbReference>
<dbReference type="PROSITE" id="PS50853">
    <property type="entry name" value="FN3"/>
    <property type="match status" value="1"/>
</dbReference>
<reference evidence="4" key="2">
    <citation type="submission" date="2023-07" db="EMBL/GenBank/DDBJ databases">
        <title>Genome of Winogradskyella sp. E313.</title>
        <authorList>
            <person name="Zhou Y."/>
        </authorList>
    </citation>
    <scope>NUCLEOTIDE SEQUENCE [LARGE SCALE GENOMIC DNA]</scope>
    <source>
        <strain evidence="4">E313</strain>
    </source>
</reference>
<organism evidence="3 4">
    <name type="scientific">Winogradskyella immobilis</name>
    <dbReference type="NCBI Taxonomy" id="2816852"/>
    <lineage>
        <taxon>Bacteria</taxon>
        <taxon>Pseudomonadati</taxon>
        <taxon>Bacteroidota</taxon>
        <taxon>Flavobacteriia</taxon>
        <taxon>Flavobacteriales</taxon>
        <taxon>Flavobacteriaceae</taxon>
        <taxon>Winogradskyella</taxon>
    </lineage>
</organism>
<dbReference type="Gene3D" id="2.60.120.260">
    <property type="entry name" value="Galactose-binding domain-like"/>
    <property type="match status" value="1"/>
</dbReference>
<gene>
    <name evidence="3" type="ORF">J1C55_12970</name>
</gene>